<dbReference type="GO" id="GO:0003677">
    <property type="term" value="F:DNA binding"/>
    <property type="evidence" value="ECO:0007669"/>
    <property type="project" value="InterPro"/>
</dbReference>
<evidence type="ECO:0000313" key="9">
    <source>
        <dbReference type="Proteomes" id="UP000239724"/>
    </source>
</evidence>
<dbReference type="CDD" id="cd06171">
    <property type="entry name" value="Sigma70_r4"/>
    <property type="match status" value="1"/>
</dbReference>
<reference evidence="8 9" key="1">
    <citation type="journal article" date="2018" name="Arch. Microbiol.">
        <title>New insights into the metabolic potential of the phototrophic purple bacterium Rhodopila globiformis DSM 161(T) from its draft genome sequence and evidence for a vanadium-dependent nitrogenase.</title>
        <authorList>
            <person name="Imhoff J.F."/>
            <person name="Rahn T."/>
            <person name="Kunzel S."/>
            <person name="Neulinger S.C."/>
        </authorList>
    </citation>
    <scope>NUCLEOTIDE SEQUENCE [LARGE SCALE GENOMIC DNA]</scope>
    <source>
        <strain evidence="8 9">DSM 161</strain>
    </source>
</reference>
<feature type="region of interest" description="Disordered" evidence="5">
    <location>
        <begin position="1"/>
        <end position="22"/>
    </location>
</feature>
<evidence type="ECO:0000256" key="1">
    <source>
        <dbReference type="ARBA" id="ARBA00010641"/>
    </source>
</evidence>
<comment type="similarity">
    <text evidence="1">Belongs to the sigma-70 factor family. ECF subfamily.</text>
</comment>
<dbReference type="InterPro" id="IPR039425">
    <property type="entry name" value="RNA_pol_sigma-70-like"/>
</dbReference>
<dbReference type="Pfam" id="PF04542">
    <property type="entry name" value="Sigma70_r2"/>
    <property type="match status" value="1"/>
</dbReference>
<evidence type="ECO:0000259" key="6">
    <source>
        <dbReference type="Pfam" id="PF04542"/>
    </source>
</evidence>
<dbReference type="PANTHER" id="PTHR43133:SF25">
    <property type="entry name" value="RNA POLYMERASE SIGMA FACTOR RFAY-RELATED"/>
    <property type="match status" value="1"/>
</dbReference>
<evidence type="ECO:0000313" key="8">
    <source>
        <dbReference type="EMBL" id="PPQ27275.1"/>
    </source>
</evidence>
<dbReference type="InterPro" id="IPR036388">
    <property type="entry name" value="WH-like_DNA-bd_sf"/>
</dbReference>
<keyword evidence="2" id="KW-0805">Transcription regulation</keyword>
<evidence type="ECO:0000259" key="7">
    <source>
        <dbReference type="Pfam" id="PF08281"/>
    </source>
</evidence>
<dbReference type="Pfam" id="PF08281">
    <property type="entry name" value="Sigma70_r4_2"/>
    <property type="match status" value="1"/>
</dbReference>
<evidence type="ECO:0000256" key="4">
    <source>
        <dbReference type="ARBA" id="ARBA00023163"/>
    </source>
</evidence>
<dbReference type="Proteomes" id="UP000239724">
    <property type="component" value="Unassembled WGS sequence"/>
</dbReference>
<feature type="domain" description="RNA polymerase sigma-70 region 2" evidence="6">
    <location>
        <begin position="36"/>
        <end position="96"/>
    </location>
</feature>
<keyword evidence="3" id="KW-0731">Sigma factor</keyword>
<protein>
    <submittedName>
        <fullName evidence="8">Uncharacterized protein</fullName>
    </submittedName>
</protein>
<dbReference type="GO" id="GO:0016987">
    <property type="term" value="F:sigma factor activity"/>
    <property type="evidence" value="ECO:0007669"/>
    <property type="project" value="UniProtKB-KW"/>
</dbReference>
<dbReference type="InterPro" id="IPR013325">
    <property type="entry name" value="RNA_pol_sigma_r2"/>
</dbReference>
<evidence type="ECO:0000256" key="2">
    <source>
        <dbReference type="ARBA" id="ARBA00023015"/>
    </source>
</evidence>
<dbReference type="InterPro" id="IPR014284">
    <property type="entry name" value="RNA_pol_sigma-70_dom"/>
</dbReference>
<evidence type="ECO:0000256" key="5">
    <source>
        <dbReference type="SAM" id="MobiDB-lite"/>
    </source>
</evidence>
<organism evidence="8 9">
    <name type="scientific">Rhodopila globiformis</name>
    <name type="common">Rhodopseudomonas globiformis</name>
    <dbReference type="NCBI Taxonomy" id="1071"/>
    <lineage>
        <taxon>Bacteria</taxon>
        <taxon>Pseudomonadati</taxon>
        <taxon>Pseudomonadota</taxon>
        <taxon>Alphaproteobacteria</taxon>
        <taxon>Acetobacterales</taxon>
        <taxon>Acetobacteraceae</taxon>
        <taxon>Rhodopila</taxon>
    </lineage>
</organism>
<dbReference type="AlphaFoldDB" id="A0A2S6MY32"/>
<gene>
    <name evidence="8" type="ORF">CCS01_27370</name>
</gene>
<accession>A0A2S6MY32</accession>
<keyword evidence="4" id="KW-0804">Transcription</keyword>
<dbReference type="Gene3D" id="1.10.10.10">
    <property type="entry name" value="Winged helix-like DNA-binding domain superfamily/Winged helix DNA-binding domain"/>
    <property type="match status" value="1"/>
</dbReference>
<dbReference type="InterPro" id="IPR013324">
    <property type="entry name" value="RNA_pol_sigma_r3/r4-like"/>
</dbReference>
<dbReference type="GO" id="GO:0006352">
    <property type="term" value="P:DNA-templated transcription initiation"/>
    <property type="evidence" value="ECO:0007669"/>
    <property type="project" value="InterPro"/>
</dbReference>
<dbReference type="InterPro" id="IPR007627">
    <property type="entry name" value="RNA_pol_sigma70_r2"/>
</dbReference>
<dbReference type="SUPFAM" id="SSF88659">
    <property type="entry name" value="Sigma3 and sigma4 domains of RNA polymerase sigma factors"/>
    <property type="match status" value="1"/>
</dbReference>
<dbReference type="NCBIfam" id="TIGR02937">
    <property type="entry name" value="sigma70-ECF"/>
    <property type="match status" value="1"/>
</dbReference>
<name>A0A2S6MY32_RHOGL</name>
<comment type="caution">
    <text evidence="8">The sequence shown here is derived from an EMBL/GenBank/DDBJ whole genome shotgun (WGS) entry which is preliminary data.</text>
</comment>
<dbReference type="PANTHER" id="PTHR43133">
    <property type="entry name" value="RNA POLYMERASE ECF-TYPE SIGMA FACTO"/>
    <property type="match status" value="1"/>
</dbReference>
<dbReference type="EMBL" id="NHRY01000260">
    <property type="protein sequence ID" value="PPQ27275.1"/>
    <property type="molecule type" value="Genomic_DNA"/>
</dbReference>
<dbReference type="InterPro" id="IPR013249">
    <property type="entry name" value="RNA_pol_sigma70_r4_t2"/>
</dbReference>
<feature type="domain" description="RNA polymerase sigma factor 70 region 4 type 2" evidence="7">
    <location>
        <begin position="125"/>
        <end position="172"/>
    </location>
</feature>
<sequence>MPCIHANSSTGDTLSAGQEASSMQQEFNEQLISFMPKMRVWALALTRNRAAADDLTQDVATKALVAQNCFIPGTNFSAWVHRIMINHFISSVRSKREFTDMESMPDLPVPAAHEDRTALRELGWALEKLPPDQREAFFMIVLQEKSYEDAAEQTGCAIGTLKSRVHRARLQLRAFLTGDVTKMAA</sequence>
<dbReference type="Gene3D" id="1.10.1740.10">
    <property type="match status" value="1"/>
</dbReference>
<proteinExistence type="inferred from homology"/>
<evidence type="ECO:0000256" key="3">
    <source>
        <dbReference type="ARBA" id="ARBA00023082"/>
    </source>
</evidence>
<dbReference type="SUPFAM" id="SSF88946">
    <property type="entry name" value="Sigma2 domain of RNA polymerase sigma factors"/>
    <property type="match status" value="1"/>
</dbReference>
<keyword evidence="9" id="KW-1185">Reference proteome</keyword>